<dbReference type="SFLD" id="SFLDG01133">
    <property type="entry name" value="C1.5.4:_Enolase-phosphatase_Li"/>
    <property type="match status" value="1"/>
</dbReference>
<evidence type="ECO:0000256" key="1">
    <source>
        <dbReference type="ARBA" id="ARBA00022605"/>
    </source>
</evidence>
<dbReference type="Gene3D" id="3.40.50.1000">
    <property type="entry name" value="HAD superfamily/HAD-like"/>
    <property type="match status" value="1"/>
</dbReference>
<organism evidence="6 7">
    <name type="scientific">Streptomyces siderophoricus</name>
    <dbReference type="NCBI Taxonomy" id="2802281"/>
    <lineage>
        <taxon>Bacteria</taxon>
        <taxon>Bacillati</taxon>
        <taxon>Actinomycetota</taxon>
        <taxon>Actinomycetes</taxon>
        <taxon>Kitasatosporales</taxon>
        <taxon>Streptomycetaceae</taxon>
        <taxon>Streptomyces</taxon>
    </lineage>
</organism>
<dbReference type="InterPro" id="IPR006439">
    <property type="entry name" value="HAD-SF_hydro_IA"/>
</dbReference>
<dbReference type="PANTHER" id="PTHR20371:SF1">
    <property type="entry name" value="ENOLASE-PHOSPHATASE E1"/>
    <property type="match status" value="1"/>
</dbReference>
<dbReference type="Proteomes" id="UP000629371">
    <property type="component" value="Unassembled WGS sequence"/>
</dbReference>
<dbReference type="CDD" id="cd01629">
    <property type="entry name" value="HAD_EP"/>
    <property type="match status" value="1"/>
</dbReference>
<dbReference type="Gene3D" id="1.10.720.60">
    <property type="match status" value="1"/>
</dbReference>
<evidence type="ECO:0000256" key="3">
    <source>
        <dbReference type="ARBA" id="ARBA00023167"/>
    </source>
</evidence>
<name>A0ABS1MX30_9ACTN</name>
<comment type="function">
    <text evidence="4">Bifunctional enzyme that catalyzes the enolization of 2,3-diketo-5-methylthiopentyl-1-phosphate (DK-MTP-1-P) into the intermediate 2-hydroxy-3-keto-5-methylthiopentenyl-1-phosphate (HK-MTPenyl-1-P), which is then dephosphorylated to form the acireductone 1,2-dihydroxy-3-keto-5-methylthiopentene (DHK-MTPene).</text>
</comment>
<keyword evidence="4" id="KW-0479">Metal-binding</keyword>
<dbReference type="GO" id="GO:0043874">
    <property type="term" value="F:acireductone synthase activity"/>
    <property type="evidence" value="ECO:0007669"/>
    <property type="project" value="UniProtKB-EC"/>
</dbReference>
<evidence type="ECO:0000313" key="6">
    <source>
        <dbReference type="EMBL" id="MBL1092280.1"/>
    </source>
</evidence>
<comment type="caution">
    <text evidence="6">The sequence shown here is derived from an EMBL/GenBank/DDBJ whole genome shotgun (WGS) entry which is preliminary data.</text>
</comment>
<comment type="subunit">
    <text evidence="4">Monomer.</text>
</comment>
<dbReference type="PANTHER" id="PTHR20371">
    <property type="entry name" value="ENOLASE-PHOSPHATASE E1"/>
    <property type="match status" value="1"/>
</dbReference>
<comment type="catalytic activity">
    <reaction evidence="4">
        <text>5-methylsulfanyl-2,3-dioxopentyl phosphate + H2O = 1,2-dihydroxy-5-(methylsulfanyl)pent-1-en-3-one + phosphate</text>
        <dbReference type="Rhea" id="RHEA:21700"/>
        <dbReference type="ChEBI" id="CHEBI:15377"/>
        <dbReference type="ChEBI" id="CHEBI:43474"/>
        <dbReference type="ChEBI" id="CHEBI:49252"/>
        <dbReference type="ChEBI" id="CHEBI:58828"/>
        <dbReference type="EC" id="3.1.3.77"/>
    </reaction>
</comment>
<dbReference type="NCBIfam" id="TIGR01691">
    <property type="entry name" value="enolase-ppase"/>
    <property type="match status" value="1"/>
</dbReference>
<sequence length="259" mass="27333">MTGRPTPGTPPHTPVGASVSAPVSAVVLDIEGTTGSADHVHTVLFPYARKRIAGWLTAHRGEPRWTEILDGVRTETGTPDLDEAGAVEALHAWADADVKAAPLKALQGEIWAAGYADGSLHGHVYDDVPEALTRWRAAGIARHIYSSGSVAAQRDWFAHSNHGDLTGLIDGYFDLTTAGPKRAPDSYRAISRTLAVPPGRTLFLSDVRDELDAAAAAGWQTAAVRRPDDPRGRSVAGHPVHGDLTGLHHLPPAPPPPAA</sequence>
<dbReference type="HAMAP" id="MF_01681">
    <property type="entry name" value="Salvage_MtnC"/>
    <property type="match status" value="1"/>
</dbReference>
<keyword evidence="7" id="KW-1185">Reference proteome</keyword>
<dbReference type="RefSeq" id="WP_201807443.1">
    <property type="nucleotide sequence ID" value="NZ_JAERRI010000012.1"/>
</dbReference>
<gene>
    <name evidence="4 6" type="primary">mtnC</name>
    <name evidence="6" type="ORF">JK360_23295</name>
</gene>
<comment type="similarity">
    <text evidence="4">Belongs to the HAD-like hydrolase superfamily. MasA/MtnC family.</text>
</comment>
<keyword evidence="4" id="KW-0460">Magnesium</keyword>
<protein>
    <recommendedName>
        <fullName evidence="4">Enolase-phosphatase E1</fullName>
        <ecNumber evidence="4">3.1.3.77</ecNumber>
    </recommendedName>
    <alternativeName>
        <fullName evidence="4">2,3-diketo-5-methylthio-1-phosphopentane phosphatase</fullName>
    </alternativeName>
</protein>
<dbReference type="Pfam" id="PF00702">
    <property type="entry name" value="Hydrolase"/>
    <property type="match status" value="1"/>
</dbReference>
<dbReference type="SUPFAM" id="SSF56784">
    <property type="entry name" value="HAD-like"/>
    <property type="match status" value="1"/>
</dbReference>
<keyword evidence="2 4" id="KW-0378">Hydrolase</keyword>
<proteinExistence type="inferred from homology"/>
<dbReference type="InterPro" id="IPR036412">
    <property type="entry name" value="HAD-like_sf"/>
</dbReference>
<dbReference type="EMBL" id="JAERRI010000012">
    <property type="protein sequence ID" value="MBL1092280.1"/>
    <property type="molecule type" value="Genomic_DNA"/>
</dbReference>
<evidence type="ECO:0000313" key="7">
    <source>
        <dbReference type="Proteomes" id="UP000629371"/>
    </source>
</evidence>
<evidence type="ECO:0000256" key="4">
    <source>
        <dbReference type="HAMAP-Rule" id="MF_01681"/>
    </source>
</evidence>
<dbReference type="InterPro" id="IPR023214">
    <property type="entry name" value="HAD_sf"/>
</dbReference>
<evidence type="ECO:0000256" key="5">
    <source>
        <dbReference type="SAM" id="MobiDB-lite"/>
    </source>
</evidence>
<dbReference type="SFLD" id="SFLDG01129">
    <property type="entry name" value="C1.5:_HAD__Beta-PGM__Phosphata"/>
    <property type="match status" value="1"/>
</dbReference>
<comment type="pathway">
    <text evidence="4">Amino-acid biosynthesis; L-methionine biosynthesis via salvage pathway; L-methionine from S-methyl-5-thio-alpha-D-ribose 1-phosphate: step 3/6.</text>
</comment>
<comment type="pathway">
    <text evidence="4">Amino-acid biosynthesis; L-methionine biosynthesis via salvage pathway; L-methionine from S-methyl-5-thio-alpha-D-ribose 1-phosphate: step 4/6.</text>
</comment>
<dbReference type="SFLD" id="SFLDS00003">
    <property type="entry name" value="Haloacid_Dehalogenase"/>
    <property type="match status" value="1"/>
</dbReference>
<reference evidence="6 7" key="1">
    <citation type="submission" date="2021-01" db="EMBL/GenBank/DDBJ databases">
        <title>WGS of actinomycetes isolated from Thailand.</title>
        <authorList>
            <person name="Thawai C."/>
        </authorList>
    </citation>
    <scope>NUCLEOTIDE SEQUENCE [LARGE SCALE GENOMIC DNA]</scope>
    <source>
        <strain evidence="6 7">CH9-7</strain>
    </source>
</reference>
<accession>A0ABS1MX30</accession>
<feature type="region of interest" description="Disordered" evidence="5">
    <location>
        <begin position="222"/>
        <end position="259"/>
    </location>
</feature>
<keyword evidence="3 4" id="KW-0486">Methionine biosynthesis</keyword>
<dbReference type="PRINTS" id="PR00413">
    <property type="entry name" value="HADHALOGNASE"/>
</dbReference>
<evidence type="ECO:0000256" key="2">
    <source>
        <dbReference type="ARBA" id="ARBA00022801"/>
    </source>
</evidence>
<keyword evidence="1 4" id="KW-0028">Amino-acid biosynthesis</keyword>
<dbReference type="EC" id="3.1.3.77" evidence="4"/>
<dbReference type="InterPro" id="IPR023943">
    <property type="entry name" value="Enolase-ppase_E1"/>
</dbReference>
<comment type="cofactor">
    <cofactor evidence="4">
        <name>Mg(2+)</name>
        <dbReference type="ChEBI" id="CHEBI:18420"/>
    </cofactor>
    <text evidence="4">Binds 1 Mg(2+) ion per subunit.</text>
</comment>